<feature type="compositionally biased region" description="Low complexity" evidence="1">
    <location>
        <begin position="155"/>
        <end position="164"/>
    </location>
</feature>
<dbReference type="EMBL" id="DF977459">
    <property type="protein sequence ID" value="GAP85731.2"/>
    <property type="molecule type" value="Genomic_DNA"/>
</dbReference>
<feature type="compositionally biased region" description="Polar residues" evidence="1">
    <location>
        <begin position="188"/>
        <end position="202"/>
    </location>
</feature>
<accession>A0A1W2TCQ6</accession>
<feature type="compositionally biased region" description="Low complexity" evidence="1">
    <location>
        <begin position="203"/>
        <end position="241"/>
    </location>
</feature>
<dbReference type="AlphaFoldDB" id="A0A1W2TCQ6"/>
<dbReference type="OrthoDB" id="4588275at2759"/>
<dbReference type="Proteomes" id="UP000054516">
    <property type="component" value="Unassembled WGS sequence"/>
</dbReference>
<sequence length="266" mass="28017">MSMTALNPGPTLPAMITSPPTAQFTPGPGCVDPENHWVVYNFNVDGYFTGGYLQFTTERDGVSYDVGYPLPACATSYISELAGKEIAVQTQLNTHGWEKRQIANVPWDYLDGTMYAEVQSYDYTVFHGTHTCYQDCYGWRDYYFSGSVQPPFTVIDTPPVTTTPAEETSLLEGPSSAAGSAGIAETSPMPTGTQASPSPTGEDSSPVVSAVPPTPTPTSGGSDGDVSSPSSSPPLSTSAGESMGTVTVAVPVYLVSLALFMSSMVL</sequence>
<evidence type="ECO:0000256" key="1">
    <source>
        <dbReference type="SAM" id="MobiDB-lite"/>
    </source>
</evidence>
<proteinExistence type="predicted"/>
<evidence type="ECO:0000313" key="3">
    <source>
        <dbReference type="Proteomes" id="UP000054516"/>
    </source>
</evidence>
<feature type="region of interest" description="Disordered" evidence="1">
    <location>
        <begin position="155"/>
        <end position="241"/>
    </location>
</feature>
<evidence type="ECO:0000313" key="2">
    <source>
        <dbReference type="EMBL" id="GAP85731.2"/>
    </source>
</evidence>
<name>A0A1W2TCQ6_ROSNE</name>
<gene>
    <name evidence="2" type="ORF">SAMD00023353_1400130</name>
</gene>
<organism evidence="2">
    <name type="scientific">Rosellinia necatrix</name>
    <name type="common">White root-rot fungus</name>
    <dbReference type="NCBI Taxonomy" id="77044"/>
    <lineage>
        <taxon>Eukaryota</taxon>
        <taxon>Fungi</taxon>
        <taxon>Dikarya</taxon>
        <taxon>Ascomycota</taxon>
        <taxon>Pezizomycotina</taxon>
        <taxon>Sordariomycetes</taxon>
        <taxon>Xylariomycetidae</taxon>
        <taxon>Xylariales</taxon>
        <taxon>Xylariaceae</taxon>
        <taxon>Rosellinia</taxon>
    </lineage>
</organism>
<protein>
    <submittedName>
        <fullName evidence="2">Uncharacterized protein</fullName>
    </submittedName>
</protein>
<keyword evidence="3" id="KW-1185">Reference proteome</keyword>
<feature type="compositionally biased region" description="Low complexity" evidence="1">
    <location>
        <begin position="173"/>
        <end position="182"/>
    </location>
</feature>
<reference evidence="2" key="1">
    <citation type="submission" date="2016-03" db="EMBL/GenBank/DDBJ databases">
        <title>Draft genome sequence of Rosellinia necatrix.</title>
        <authorList>
            <person name="Kanematsu S."/>
        </authorList>
    </citation>
    <scope>NUCLEOTIDE SEQUENCE [LARGE SCALE GENOMIC DNA]</scope>
    <source>
        <strain evidence="2">W97</strain>
    </source>
</reference>